<evidence type="ECO:0000256" key="9">
    <source>
        <dbReference type="ARBA" id="ARBA00022490"/>
    </source>
</evidence>
<dbReference type="NCBIfam" id="TIGR01357">
    <property type="entry name" value="aroB"/>
    <property type="match status" value="1"/>
</dbReference>
<feature type="binding site" evidence="18">
    <location>
        <position position="185"/>
    </location>
    <ligand>
        <name>Zn(2+)</name>
        <dbReference type="ChEBI" id="CHEBI:29105"/>
    </ligand>
</feature>
<evidence type="ECO:0000256" key="1">
    <source>
        <dbReference type="ARBA" id="ARBA00001393"/>
    </source>
</evidence>
<dbReference type="InterPro" id="IPR056179">
    <property type="entry name" value="DHQS_C"/>
</dbReference>
<evidence type="ECO:0000256" key="14">
    <source>
        <dbReference type="ARBA" id="ARBA00023027"/>
    </source>
</evidence>
<feature type="binding site" evidence="18">
    <location>
        <begin position="106"/>
        <end position="110"/>
    </location>
    <ligand>
        <name>NAD(+)</name>
        <dbReference type="ChEBI" id="CHEBI:57540"/>
    </ligand>
</feature>
<comment type="subcellular location">
    <subcellularLocation>
        <location evidence="4 18">Cytoplasm</location>
    </subcellularLocation>
</comment>
<evidence type="ECO:0000256" key="2">
    <source>
        <dbReference type="ARBA" id="ARBA00001911"/>
    </source>
</evidence>
<dbReference type="InterPro" id="IPR030963">
    <property type="entry name" value="DHQ_synth_fam"/>
</dbReference>
<organism evidence="21 22">
    <name type="scientific">Marinisporobacter balticus</name>
    <dbReference type="NCBI Taxonomy" id="2018667"/>
    <lineage>
        <taxon>Bacteria</taxon>
        <taxon>Bacillati</taxon>
        <taxon>Bacillota</taxon>
        <taxon>Clostridia</taxon>
        <taxon>Peptostreptococcales</taxon>
        <taxon>Thermotaleaceae</taxon>
        <taxon>Marinisporobacter</taxon>
    </lineage>
</organism>
<dbReference type="UniPathway" id="UPA00053">
    <property type="reaction ID" value="UER00085"/>
</dbReference>
<proteinExistence type="inferred from homology"/>
<evidence type="ECO:0000259" key="19">
    <source>
        <dbReference type="Pfam" id="PF01761"/>
    </source>
</evidence>
<keyword evidence="22" id="KW-1185">Reference proteome</keyword>
<keyword evidence="13 18" id="KW-0862">Zinc</keyword>
<protein>
    <recommendedName>
        <fullName evidence="8 18">3-dehydroquinate synthase</fullName>
        <shortName evidence="18">DHQS</shortName>
        <ecNumber evidence="7 18">4.2.3.4</ecNumber>
    </recommendedName>
</protein>
<evidence type="ECO:0000256" key="12">
    <source>
        <dbReference type="ARBA" id="ARBA00022741"/>
    </source>
</evidence>
<dbReference type="GO" id="GO:0003856">
    <property type="term" value="F:3-dehydroquinate synthase activity"/>
    <property type="evidence" value="ECO:0007669"/>
    <property type="project" value="UniProtKB-UniRule"/>
</dbReference>
<evidence type="ECO:0000256" key="3">
    <source>
        <dbReference type="ARBA" id="ARBA00001947"/>
    </source>
</evidence>
<dbReference type="OrthoDB" id="9806583at2"/>
<feature type="domain" description="3-dehydroquinate synthase N-terminal" evidence="19">
    <location>
        <begin position="68"/>
        <end position="179"/>
    </location>
</feature>
<evidence type="ECO:0000259" key="20">
    <source>
        <dbReference type="Pfam" id="PF24621"/>
    </source>
</evidence>
<evidence type="ECO:0000256" key="6">
    <source>
        <dbReference type="ARBA" id="ARBA00005412"/>
    </source>
</evidence>
<dbReference type="AlphaFoldDB" id="A0A4R2KME1"/>
<dbReference type="HAMAP" id="MF_00110">
    <property type="entry name" value="DHQ_synthase"/>
    <property type="match status" value="1"/>
</dbReference>
<dbReference type="GO" id="GO:0005737">
    <property type="term" value="C:cytoplasm"/>
    <property type="evidence" value="ECO:0007669"/>
    <property type="project" value="UniProtKB-SubCell"/>
</dbReference>
<keyword evidence="16 18" id="KW-0456">Lyase</keyword>
<evidence type="ECO:0000256" key="4">
    <source>
        <dbReference type="ARBA" id="ARBA00004496"/>
    </source>
</evidence>
<sequence>MYEIDINLPQKSYPIMIKNGLMDHMGEEIKKIYKHKKIALITDKNVEKLYGKKIIADLGKNGFEIKMIVINPGEQSKSLDVLANIYDELLNFGITRGDLVIAFGGGVVGDLTGFATATLLRGIPFIQIPTSLLAQIDSSVGGKVAVNLPKGKNLVGNFYHPKAVFIDPELLKTLDKRFLHDGMAEVIKYGCIKDKDLFYRLLKLNSEEELFDHIEEIIYQCCKIKKEVVEKDELDTGERMLLNFGHTLGHAIEKYFNYEWYTHGEAVAIGMYHITKKSEVMGITKRGTADLIKEILKKYGLSYILPKMDQRKNIETIGLDKKNKGKDINLILLKEIGESFIKQMDRENIDAYIGRENDDEEC</sequence>
<dbReference type="GO" id="GO:0000166">
    <property type="term" value="F:nucleotide binding"/>
    <property type="evidence" value="ECO:0007669"/>
    <property type="project" value="UniProtKB-KW"/>
</dbReference>
<evidence type="ECO:0000256" key="18">
    <source>
        <dbReference type="HAMAP-Rule" id="MF_00110"/>
    </source>
</evidence>
<comment type="function">
    <text evidence="18">Catalyzes the conversion of 3-deoxy-D-arabino-heptulosonate 7-phosphate (DAHP) to dehydroquinate (DHQ).</text>
</comment>
<name>A0A4R2KME1_9FIRM</name>
<keyword evidence="10 18" id="KW-0028">Amino-acid biosynthesis</keyword>
<feature type="domain" description="3-dehydroquinate synthase C-terminal" evidence="20">
    <location>
        <begin position="182"/>
        <end position="323"/>
    </location>
</feature>
<dbReference type="PIRSF" id="PIRSF001455">
    <property type="entry name" value="DHQ_synth"/>
    <property type="match status" value="1"/>
</dbReference>
<feature type="binding site" evidence="18">
    <location>
        <position position="143"/>
    </location>
    <ligand>
        <name>NAD(+)</name>
        <dbReference type="ChEBI" id="CHEBI:57540"/>
    </ligand>
</feature>
<accession>A0A4R2KME1</accession>
<evidence type="ECO:0000313" key="21">
    <source>
        <dbReference type="EMBL" id="TCO73812.1"/>
    </source>
</evidence>
<evidence type="ECO:0000256" key="17">
    <source>
        <dbReference type="ARBA" id="ARBA00023285"/>
    </source>
</evidence>
<dbReference type="EC" id="4.2.3.4" evidence="7 18"/>
<dbReference type="Pfam" id="PF24621">
    <property type="entry name" value="DHQS_C"/>
    <property type="match status" value="1"/>
</dbReference>
<keyword evidence="15 18" id="KW-0057">Aromatic amino acid biosynthesis</keyword>
<keyword evidence="11 18" id="KW-0479">Metal-binding</keyword>
<evidence type="ECO:0000256" key="10">
    <source>
        <dbReference type="ARBA" id="ARBA00022605"/>
    </source>
</evidence>
<dbReference type="Pfam" id="PF01761">
    <property type="entry name" value="DHQ_synthase"/>
    <property type="match status" value="1"/>
</dbReference>
<evidence type="ECO:0000256" key="8">
    <source>
        <dbReference type="ARBA" id="ARBA00017684"/>
    </source>
</evidence>
<feature type="binding site" evidence="18">
    <location>
        <position position="152"/>
    </location>
    <ligand>
        <name>NAD(+)</name>
        <dbReference type="ChEBI" id="CHEBI:57540"/>
    </ligand>
</feature>
<evidence type="ECO:0000256" key="15">
    <source>
        <dbReference type="ARBA" id="ARBA00023141"/>
    </source>
</evidence>
<keyword evidence="12 18" id="KW-0547">Nucleotide-binding</keyword>
<dbReference type="CDD" id="cd08195">
    <property type="entry name" value="DHQS"/>
    <property type="match status" value="1"/>
</dbReference>
<dbReference type="FunFam" id="3.40.50.1970:FF:000007">
    <property type="entry name" value="Pentafunctional AROM polypeptide"/>
    <property type="match status" value="1"/>
</dbReference>
<dbReference type="RefSeq" id="WP_132245682.1">
    <property type="nucleotide sequence ID" value="NZ_SLWV01000014.1"/>
</dbReference>
<comment type="pathway">
    <text evidence="5 18">Metabolic intermediate biosynthesis; chorismate biosynthesis; chorismate from D-erythrose 4-phosphate and phosphoenolpyruvate: step 2/7.</text>
</comment>
<dbReference type="InterPro" id="IPR016037">
    <property type="entry name" value="DHQ_synth_AroB"/>
</dbReference>
<gene>
    <name evidence="18" type="primary">aroB</name>
    <name evidence="21" type="ORF">EV214_11447</name>
</gene>
<feature type="binding site" evidence="18">
    <location>
        <position position="263"/>
    </location>
    <ligand>
        <name>Zn(2+)</name>
        <dbReference type="ChEBI" id="CHEBI:29105"/>
    </ligand>
</feature>
<dbReference type="GO" id="GO:0008652">
    <property type="term" value="P:amino acid biosynthetic process"/>
    <property type="evidence" value="ECO:0007669"/>
    <property type="project" value="UniProtKB-KW"/>
</dbReference>
<evidence type="ECO:0000256" key="5">
    <source>
        <dbReference type="ARBA" id="ARBA00004661"/>
    </source>
</evidence>
<comment type="cofactor">
    <cofactor evidence="2 18">
        <name>NAD(+)</name>
        <dbReference type="ChEBI" id="CHEBI:57540"/>
    </cofactor>
</comment>
<evidence type="ECO:0000313" key="22">
    <source>
        <dbReference type="Proteomes" id="UP000294919"/>
    </source>
</evidence>
<dbReference type="PANTHER" id="PTHR43622:SF7">
    <property type="entry name" value="3-DEHYDROQUINATE SYNTHASE, CHLOROPLASTIC"/>
    <property type="match status" value="1"/>
</dbReference>
<comment type="caution">
    <text evidence="21">The sequence shown here is derived from an EMBL/GenBank/DDBJ whole genome shotgun (WGS) entry which is preliminary data.</text>
</comment>
<dbReference type="InterPro" id="IPR050071">
    <property type="entry name" value="Dehydroquinate_synthase"/>
</dbReference>
<dbReference type="GO" id="GO:0046872">
    <property type="term" value="F:metal ion binding"/>
    <property type="evidence" value="ECO:0007669"/>
    <property type="project" value="UniProtKB-KW"/>
</dbReference>
<feature type="binding site" evidence="18">
    <location>
        <begin position="130"/>
        <end position="131"/>
    </location>
    <ligand>
        <name>NAD(+)</name>
        <dbReference type="ChEBI" id="CHEBI:57540"/>
    </ligand>
</feature>
<dbReference type="GO" id="GO:0009423">
    <property type="term" value="P:chorismate biosynthetic process"/>
    <property type="evidence" value="ECO:0007669"/>
    <property type="project" value="UniProtKB-UniRule"/>
</dbReference>
<dbReference type="Gene3D" id="1.20.1090.10">
    <property type="entry name" value="Dehydroquinate synthase-like - alpha domain"/>
    <property type="match status" value="1"/>
</dbReference>
<comment type="cofactor">
    <cofactor evidence="3">
        <name>Zn(2+)</name>
        <dbReference type="ChEBI" id="CHEBI:29105"/>
    </cofactor>
</comment>
<evidence type="ECO:0000256" key="13">
    <source>
        <dbReference type="ARBA" id="ARBA00022833"/>
    </source>
</evidence>
<keyword evidence="17 18" id="KW-0170">Cobalt</keyword>
<feature type="binding site" evidence="18">
    <location>
        <position position="246"/>
    </location>
    <ligand>
        <name>Zn(2+)</name>
        <dbReference type="ChEBI" id="CHEBI:29105"/>
    </ligand>
</feature>
<dbReference type="InterPro" id="IPR030960">
    <property type="entry name" value="DHQS/DOIS_N"/>
</dbReference>
<dbReference type="EMBL" id="SLWV01000014">
    <property type="protein sequence ID" value="TCO73812.1"/>
    <property type="molecule type" value="Genomic_DNA"/>
</dbReference>
<keyword evidence="14 18" id="KW-0520">NAD</keyword>
<comment type="caution">
    <text evidence="18">Lacks conserved residue(s) required for the propagation of feature annotation.</text>
</comment>
<dbReference type="PANTHER" id="PTHR43622">
    <property type="entry name" value="3-DEHYDROQUINATE SYNTHASE"/>
    <property type="match status" value="1"/>
</dbReference>
<evidence type="ECO:0000256" key="11">
    <source>
        <dbReference type="ARBA" id="ARBA00022723"/>
    </source>
</evidence>
<evidence type="ECO:0000256" key="7">
    <source>
        <dbReference type="ARBA" id="ARBA00013031"/>
    </source>
</evidence>
<dbReference type="Gene3D" id="3.40.50.1970">
    <property type="match status" value="1"/>
</dbReference>
<comment type="catalytic activity">
    <reaction evidence="1 18">
        <text>7-phospho-2-dehydro-3-deoxy-D-arabino-heptonate = 3-dehydroquinate + phosphate</text>
        <dbReference type="Rhea" id="RHEA:21968"/>
        <dbReference type="ChEBI" id="CHEBI:32364"/>
        <dbReference type="ChEBI" id="CHEBI:43474"/>
        <dbReference type="ChEBI" id="CHEBI:58394"/>
        <dbReference type="EC" id="4.2.3.4"/>
    </reaction>
</comment>
<comment type="similarity">
    <text evidence="6 18">Belongs to the sugar phosphate cyclases superfamily. Dehydroquinate synthase family.</text>
</comment>
<dbReference type="Proteomes" id="UP000294919">
    <property type="component" value="Unassembled WGS sequence"/>
</dbReference>
<dbReference type="SUPFAM" id="SSF56796">
    <property type="entry name" value="Dehydroquinate synthase-like"/>
    <property type="match status" value="1"/>
</dbReference>
<evidence type="ECO:0000256" key="16">
    <source>
        <dbReference type="ARBA" id="ARBA00023239"/>
    </source>
</evidence>
<reference evidence="21 22" key="1">
    <citation type="submission" date="2019-03" db="EMBL/GenBank/DDBJ databases">
        <title>Genomic Encyclopedia of Type Strains, Phase IV (KMG-IV): sequencing the most valuable type-strain genomes for metagenomic binning, comparative biology and taxonomic classification.</title>
        <authorList>
            <person name="Goeker M."/>
        </authorList>
    </citation>
    <scope>NUCLEOTIDE SEQUENCE [LARGE SCALE GENOMIC DNA]</scope>
    <source>
        <strain evidence="21 22">DSM 102940</strain>
    </source>
</reference>
<comment type="cofactor">
    <cofactor evidence="18">
        <name>Co(2+)</name>
        <dbReference type="ChEBI" id="CHEBI:48828"/>
    </cofactor>
    <cofactor evidence="18">
        <name>Zn(2+)</name>
        <dbReference type="ChEBI" id="CHEBI:29105"/>
    </cofactor>
    <text evidence="18">Binds 1 divalent metal cation per subunit. Can use either Co(2+) or Zn(2+).</text>
</comment>
<dbReference type="GO" id="GO:0009073">
    <property type="term" value="P:aromatic amino acid family biosynthetic process"/>
    <property type="evidence" value="ECO:0007669"/>
    <property type="project" value="UniProtKB-KW"/>
</dbReference>
<keyword evidence="9 18" id="KW-0963">Cytoplasm</keyword>